<feature type="transmembrane region" description="Helical" evidence="1">
    <location>
        <begin position="43"/>
        <end position="64"/>
    </location>
</feature>
<gene>
    <name evidence="2" type="ORF">SAMN04488050_101243</name>
</gene>
<organism evidence="2 3">
    <name type="scientific">Alloyangia pacifica</name>
    <dbReference type="NCBI Taxonomy" id="311180"/>
    <lineage>
        <taxon>Bacteria</taxon>
        <taxon>Pseudomonadati</taxon>
        <taxon>Pseudomonadota</taxon>
        <taxon>Alphaproteobacteria</taxon>
        <taxon>Rhodobacterales</taxon>
        <taxon>Roseobacteraceae</taxon>
        <taxon>Alloyangia</taxon>
    </lineage>
</organism>
<keyword evidence="1" id="KW-0472">Membrane</keyword>
<evidence type="ECO:0000256" key="1">
    <source>
        <dbReference type="SAM" id="Phobius"/>
    </source>
</evidence>
<accession>A0A1I6P166</accession>
<feature type="transmembrane region" description="Helical" evidence="1">
    <location>
        <begin position="94"/>
        <end position="113"/>
    </location>
</feature>
<dbReference type="AlphaFoldDB" id="A0A1I6P166"/>
<evidence type="ECO:0000313" key="2">
    <source>
        <dbReference type="EMBL" id="SFS33922.1"/>
    </source>
</evidence>
<keyword evidence="3" id="KW-1185">Reference proteome</keyword>
<keyword evidence="1" id="KW-1133">Transmembrane helix</keyword>
<reference evidence="3" key="1">
    <citation type="submission" date="2016-10" db="EMBL/GenBank/DDBJ databases">
        <authorList>
            <person name="Varghese N."/>
            <person name="Submissions S."/>
        </authorList>
    </citation>
    <scope>NUCLEOTIDE SEQUENCE [LARGE SCALE GENOMIC DNA]</scope>
    <source>
        <strain evidence="3">DSM 26894</strain>
    </source>
</reference>
<dbReference type="EMBL" id="FOZW01000001">
    <property type="protein sequence ID" value="SFS33922.1"/>
    <property type="molecule type" value="Genomic_DNA"/>
</dbReference>
<evidence type="ECO:0000313" key="3">
    <source>
        <dbReference type="Proteomes" id="UP000199392"/>
    </source>
</evidence>
<sequence>MVGLIPSFQCALRVMLAAILGHTVALDIFVSDPALSDAFAVRLPGLAASIMCILLASIAIWLILGVGTRTVALSGTALYLAHDMLLAAPGVPQITAMHGSFIVVFLALPLIIFGGGRFSLNAALPPEPA</sequence>
<evidence type="ECO:0008006" key="4">
    <source>
        <dbReference type="Google" id="ProtNLM"/>
    </source>
</evidence>
<dbReference type="RefSeq" id="WP_092426365.1">
    <property type="nucleotide sequence ID" value="NZ_FNCL01000008.1"/>
</dbReference>
<protein>
    <recommendedName>
        <fullName evidence="4">DoxX family protein</fullName>
    </recommendedName>
</protein>
<dbReference type="Proteomes" id="UP000199392">
    <property type="component" value="Unassembled WGS sequence"/>
</dbReference>
<keyword evidence="1" id="KW-0812">Transmembrane</keyword>
<proteinExistence type="predicted"/>
<feature type="transmembrane region" description="Helical" evidence="1">
    <location>
        <begin position="12"/>
        <end position="31"/>
    </location>
</feature>
<name>A0A1I6P166_9RHOB</name>